<evidence type="ECO:0000313" key="1">
    <source>
        <dbReference type="EMBL" id="EYC03339.1"/>
    </source>
</evidence>
<sequence>MYSVYISGWPTSAALGITCEVLLAALQQTTDGCRSPARVIAGGAPARQPRNVHIPWPCYIPTMCSVEI</sequence>
<reference evidence="2" key="1">
    <citation type="journal article" date="2015" name="Nat. Genet.">
        <title>The genome and transcriptome of the zoonotic hookworm Ancylostoma ceylanicum identify infection-specific gene families.</title>
        <authorList>
            <person name="Schwarz E.M."/>
            <person name="Hu Y."/>
            <person name="Antoshechkin I."/>
            <person name="Miller M.M."/>
            <person name="Sternberg P.W."/>
            <person name="Aroian R.V."/>
        </authorList>
    </citation>
    <scope>NUCLEOTIDE SEQUENCE</scope>
    <source>
        <strain evidence="2">HY135</strain>
    </source>
</reference>
<organism evidence="1 2">
    <name type="scientific">Ancylostoma ceylanicum</name>
    <dbReference type="NCBI Taxonomy" id="53326"/>
    <lineage>
        <taxon>Eukaryota</taxon>
        <taxon>Metazoa</taxon>
        <taxon>Ecdysozoa</taxon>
        <taxon>Nematoda</taxon>
        <taxon>Chromadorea</taxon>
        <taxon>Rhabditida</taxon>
        <taxon>Rhabditina</taxon>
        <taxon>Rhabditomorpha</taxon>
        <taxon>Strongyloidea</taxon>
        <taxon>Ancylostomatidae</taxon>
        <taxon>Ancylostomatinae</taxon>
        <taxon>Ancylostoma</taxon>
    </lineage>
</organism>
<comment type="caution">
    <text evidence="1">The sequence shown here is derived from an EMBL/GenBank/DDBJ whole genome shotgun (WGS) entry which is preliminary data.</text>
</comment>
<dbReference type="EMBL" id="JARK01001430">
    <property type="protein sequence ID" value="EYC03339.1"/>
    <property type="molecule type" value="Genomic_DNA"/>
</dbReference>
<gene>
    <name evidence="1" type="primary">Acey_s0094.g2701</name>
    <name evidence="1" type="ORF">Y032_0094g2701</name>
</gene>
<accession>A0A016TK13</accession>
<keyword evidence="2" id="KW-1185">Reference proteome</keyword>
<name>A0A016TK13_9BILA</name>
<dbReference type="AlphaFoldDB" id="A0A016TK13"/>
<dbReference type="Proteomes" id="UP000024635">
    <property type="component" value="Unassembled WGS sequence"/>
</dbReference>
<protein>
    <submittedName>
        <fullName evidence="1">Uncharacterized protein</fullName>
    </submittedName>
</protein>
<proteinExistence type="predicted"/>
<evidence type="ECO:0000313" key="2">
    <source>
        <dbReference type="Proteomes" id="UP000024635"/>
    </source>
</evidence>